<dbReference type="Proteomes" id="UP000604825">
    <property type="component" value="Unassembled WGS sequence"/>
</dbReference>
<dbReference type="PANTHER" id="PTHR42648">
    <property type="entry name" value="TRANSPOSASE, PUTATIVE-RELATED"/>
    <property type="match status" value="1"/>
</dbReference>
<organism evidence="4 5">
    <name type="scientific">Miscanthus lutarioriparius</name>
    <dbReference type="NCBI Taxonomy" id="422564"/>
    <lineage>
        <taxon>Eukaryota</taxon>
        <taxon>Viridiplantae</taxon>
        <taxon>Streptophyta</taxon>
        <taxon>Embryophyta</taxon>
        <taxon>Tracheophyta</taxon>
        <taxon>Spermatophyta</taxon>
        <taxon>Magnoliopsida</taxon>
        <taxon>Liliopsida</taxon>
        <taxon>Poales</taxon>
        <taxon>Poaceae</taxon>
        <taxon>PACMAD clade</taxon>
        <taxon>Panicoideae</taxon>
        <taxon>Andropogonodae</taxon>
        <taxon>Andropogoneae</taxon>
        <taxon>Saccharinae</taxon>
        <taxon>Miscanthus</taxon>
    </lineage>
</organism>
<keyword evidence="1" id="KW-0479">Metal-binding</keyword>
<proteinExistence type="predicted"/>
<dbReference type="SUPFAM" id="SSF57756">
    <property type="entry name" value="Retrovirus zinc finger-like domains"/>
    <property type="match status" value="1"/>
</dbReference>
<dbReference type="SUPFAM" id="SSF53098">
    <property type="entry name" value="Ribonuclease H-like"/>
    <property type="match status" value="1"/>
</dbReference>
<evidence type="ECO:0000259" key="3">
    <source>
        <dbReference type="PROSITE" id="PS50158"/>
    </source>
</evidence>
<dbReference type="Pfam" id="PF13961">
    <property type="entry name" value="DUF4219"/>
    <property type="match status" value="1"/>
</dbReference>
<dbReference type="Pfam" id="PF25597">
    <property type="entry name" value="SH3_retrovirus"/>
    <property type="match status" value="1"/>
</dbReference>
<evidence type="ECO:0000256" key="2">
    <source>
        <dbReference type="SAM" id="MobiDB-lite"/>
    </source>
</evidence>
<comment type="caution">
    <text evidence="4">The sequence shown here is derived from an EMBL/GenBank/DDBJ whole genome shotgun (WGS) entry which is preliminary data.</text>
</comment>
<keyword evidence="1" id="KW-0862">Zinc</keyword>
<dbReference type="PROSITE" id="PS50158">
    <property type="entry name" value="ZF_CCHC"/>
    <property type="match status" value="1"/>
</dbReference>
<feature type="domain" description="CCHC-type" evidence="3">
    <location>
        <begin position="217"/>
        <end position="232"/>
    </location>
</feature>
<dbReference type="EMBL" id="CAJGYO010000009">
    <property type="protein sequence ID" value="CAD6253062.1"/>
    <property type="molecule type" value="Genomic_DNA"/>
</dbReference>
<feature type="region of interest" description="Disordered" evidence="2">
    <location>
        <begin position="166"/>
        <end position="201"/>
    </location>
</feature>
<dbReference type="InterPro" id="IPR039537">
    <property type="entry name" value="Retrotran_Ty1/copia-like"/>
</dbReference>
<dbReference type="Pfam" id="PF13976">
    <property type="entry name" value="gag_pre-integrs"/>
    <property type="match status" value="1"/>
</dbReference>
<keyword evidence="1" id="KW-0863">Zinc-finger</keyword>
<dbReference type="PANTHER" id="PTHR42648:SF25">
    <property type="entry name" value="RNA-DIRECTED DNA POLYMERASE"/>
    <property type="match status" value="1"/>
</dbReference>
<dbReference type="InterPro" id="IPR001878">
    <property type="entry name" value="Znf_CCHC"/>
</dbReference>
<feature type="compositionally biased region" description="Gly residues" evidence="2">
    <location>
        <begin position="1"/>
        <end position="18"/>
    </location>
</feature>
<dbReference type="GO" id="GO:0003676">
    <property type="term" value="F:nucleic acid binding"/>
    <property type="evidence" value="ECO:0007669"/>
    <property type="project" value="InterPro"/>
</dbReference>
<evidence type="ECO:0000313" key="5">
    <source>
        <dbReference type="Proteomes" id="UP000604825"/>
    </source>
</evidence>
<dbReference type="AlphaFoldDB" id="A0A811QAQ7"/>
<name>A0A811QAQ7_9POAL</name>
<evidence type="ECO:0000256" key="1">
    <source>
        <dbReference type="PROSITE-ProRule" id="PRU00047"/>
    </source>
</evidence>
<keyword evidence="5" id="KW-1185">Reference proteome</keyword>
<dbReference type="InterPro" id="IPR036397">
    <property type="entry name" value="RNaseH_sf"/>
</dbReference>
<dbReference type="OrthoDB" id="787177at2759"/>
<dbReference type="InterPro" id="IPR012337">
    <property type="entry name" value="RNaseH-like_sf"/>
</dbReference>
<feature type="region of interest" description="Disordered" evidence="2">
    <location>
        <begin position="1"/>
        <end position="21"/>
    </location>
</feature>
<accession>A0A811QAQ7</accession>
<dbReference type="InterPro" id="IPR025314">
    <property type="entry name" value="DUF4219"/>
</dbReference>
<protein>
    <recommendedName>
        <fullName evidence="3">CCHC-type domain-containing protein</fullName>
    </recommendedName>
</protein>
<evidence type="ECO:0000313" key="4">
    <source>
        <dbReference type="EMBL" id="CAD6253062.1"/>
    </source>
</evidence>
<sequence>MSIVPGGGGGGSGDGARGSGEARQVYPTLTSTNYTSWCIRVQAIMEDREEWEVVEPKESTSATEPTAAKAAKLTAKDKKVKAHLLECIPDNILMQVAKKKTGKEPDRYLTVVAGIEQFYDLKTLAFDEAVGRLKAFEERTRRGSSGSRSMKGQVLLTQAEWEARQKNAVGDSLGKGKRGDGSWRGSGHGRGGSSSGCGGGADAGRDGNLKRDKSHIKCFKCHGYGHYANRCPGEKKKEEAHYAKAEEKEHSVLLAETALPGQLQYSFDNRAPKVVEKQSDRLIMKVPRTVNRMYKIELNTVEPVCLMASIENEVWLWHGRLGHVNFRSLKQLVGKGMAFGVPIISHPEQVCSDCLTAKQTRASFPRATQWQAEEKLKLVHVDLCGPISPETAGGNKYLMLLVDDHSRWMEVHMLKSKDQALAAFVKYKVEVENLTECRIKTLRRKPSLGHLKVFGCTAHAKVVTPHLKKLDDKSRKLVYFGVEDGSKAYRLYDPASNKIVVSRDTVFEESKVWDWDGEVSVDFIVDGESSTYYFGSGSASSEVRWQSEQMQHGNDTVPEDSENVPDELQWLADQEMQNDTSAEFSGAGFSTPQ</sequence>
<dbReference type="Gene3D" id="3.30.420.10">
    <property type="entry name" value="Ribonuclease H-like superfamily/Ribonuclease H"/>
    <property type="match status" value="1"/>
</dbReference>
<dbReference type="InterPro" id="IPR057670">
    <property type="entry name" value="SH3_retrovirus"/>
</dbReference>
<dbReference type="GO" id="GO:0008270">
    <property type="term" value="F:zinc ion binding"/>
    <property type="evidence" value="ECO:0007669"/>
    <property type="project" value="UniProtKB-KW"/>
</dbReference>
<reference evidence="4" key="1">
    <citation type="submission" date="2020-10" db="EMBL/GenBank/DDBJ databases">
        <authorList>
            <person name="Han B."/>
            <person name="Lu T."/>
            <person name="Zhao Q."/>
            <person name="Huang X."/>
            <person name="Zhao Y."/>
        </authorList>
    </citation>
    <scope>NUCLEOTIDE SEQUENCE</scope>
</reference>
<feature type="compositionally biased region" description="Gly residues" evidence="2">
    <location>
        <begin position="182"/>
        <end position="201"/>
    </location>
</feature>
<dbReference type="InterPro" id="IPR036875">
    <property type="entry name" value="Znf_CCHC_sf"/>
</dbReference>
<dbReference type="InterPro" id="IPR025724">
    <property type="entry name" value="GAG-pre-integrase_dom"/>
</dbReference>
<gene>
    <name evidence="4" type="ORF">NCGR_LOCUS36705</name>
</gene>